<dbReference type="AlphaFoldDB" id="A0A8S1SJ98"/>
<organism evidence="2 3">
    <name type="scientific">Paramecium octaurelia</name>
    <dbReference type="NCBI Taxonomy" id="43137"/>
    <lineage>
        <taxon>Eukaryota</taxon>
        <taxon>Sar</taxon>
        <taxon>Alveolata</taxon>
        <taxon>Ciliophora</taxon>
        <taxon>Intramacronucleata</taxon>
        <taxon>Oligohymenophorea</taxon>
        <taxon>Peniculida</taxon>
        <taxon>Parameciidae</taxon>
        <taxon>Paramecium</taxon>
    </lineage>
</organism>
<accession>A0A8S1SJ98</accession>
<feature type="coiled-coil region" evidence="1">
    <location>
        <begin position="14"/>
        <end position="41"/>
    </location>
</feature>
<dbReference type="OrthoDB" id="310196at2759"/>
<keyword evidence="1" id="KW-0175">Coiled coil</keyword>
<keyword evidence="3" id="KW-1185">Reference proteome</keyword>
<dbReference type="EMBL" id="CAJJDP010000009">
    <property type="protein sequence ID" value="CAD8139536.1"/>
    <property type="molecule type" value="Genomic_DNA"/>
</dbReference>
<dbReference type="OMA" id="KYVLTHS"/>
<evidence type="ECO:0000256" key="1">
    <source>
        <dbReference type="SAM" id="Coils"/>
    </source>
</evidence>
<proteinExistence type="predicted"/>
<gene>
    <name evidence="2" type="ORF">POCTA_138.1.T0100477</name>
</gene>
<comment type="caution">
    <text evidence="2">The sequence shown here is derived from an EMBL/GenBank/DDBJ whole genome shotgun (WGS) entry which is preliminary data.</text>
</comment>
<evidence type="ECO:0000313" key="3">
    <source>
        <dbReference type="Proteomes" id="UP000683925"/>
    </source>
</evidence>
<reference evidence="2" key="1">
    <citation type="submission" date="2021-01" db="EMBL/GenBank/DDBJ databases">
        <authorList>
            <consortium name="Genoscope - CEA"/>
            <person name="William W."/>
        </authorList>
    </citation>
    <scope>NUCLEOTIDE SEQUENCE</scope>
</reference>
<dbReference type="Proteomes" id="UP000683925">
    <property type="component" value="Unassembled WGS sequence"/>
</dbReference>
<protein>
    <submittedName>
        <fullName evidence="2">Uncharacterized protein</fullName>
    </submittedName>
</protein>
<sequence length="153" mass="18229">MNNGLQDDDQEFLLLQLQQKGRQLEQENFQLRKELANLRGELKFDFRRIEVIKKVPDNNQDKMQIKYVLTHSNQIAKREAQVIFQEQPKQFILCGSGYNLDSQDVNEFQIFSYHVQLNDELQENPNIIATDSKIEIIFEKQNKKNKQFIQQNK</sequence>
<name>A0A8S1SJ98_PAROT</name>
<evidence type="ECO:0000313" key="2">
    <source>
        <dbReference type="EMBL" id="CAD8139536.1"/>
    </source>
</evidence>